<dbReference type="CDD" id="cd10929">
    <property type="entry name" value="CE4_u5"/>
    <property type="match status" value="1"/>
</dbReference>
<dbReference type="AlphaFoldDB" id="A0A944GY53"/>
<protein>
    <recommendedName>
        <fullName evidence="3">Polysaccharide deacetylase</fullName>
    </recommendedName>
</protein>
<dbReference type="GO" id="GO:0005975">
    <property type="term" value="P:carbohydrate metabolic process"/>
    <property type="evidence" value="ECO:0007669"/>
    <property type="project" value="InterPro"/>
</dbReference>
<dbReference type="RefSeq" id="WP_213371986.1">
    <property type="nucleotide sequence ID" value="NZ_QTKX01000003.1"/>
</dbReference>
<name>A0A944GY53_9BACI</name>
<keyword evidence="2" id="KW-1185">Reference proteome</keyword>
<organism evidence="1 2">
    <name type="scientific">Mesobacillus boroniphilus</name>
    <dbReference type="NCBI Taxonomy" id="308892"/>
    <lineage>
        <taxon>Bacteria</taxon>
        <taxon>Bacillati</taxon>
        <taxon>Bacillota</taxon>
        <taxon>Bacilli</taxon>
        <taxon>Bacillales</taxon>
        <taxon>Bacillaceae</taxon>
        <taxon>Mesobacillus</taxon>
    </lineage>
</organism>
<dbReference type="EMBL" id="QTKX01000003">
    <property type="protein sequence ID" value="MBS8266573.1"/>
    <property type="molecule type" value="Genomic_DNA"/>
</dbReference>
<comment type="caution">
    <text evidence="1">The sequence shown here is derived from an EMBL/GenBank/DDBJ whole genome shotgun (WGS) entry which is preliminary data.</text>
</comment>
<gene>
    <name evidence="1" type="ORF">DYI25_19300</name>
</gene>
<dbReference type="InterPro" id="IPR011330">
    <property type="entry name" value="Glyco_hydro/deAcase_b/a-brl"/>
</dbReference>
<evidence type="ECO:0000313" key="2">
    <source>
        <dbReference type="Proteomes" id="UP000761411"/>
    </source>
</evidence>
<evidence type="ECO:0000313" key="1">
    <source>
        <dbReference type="EMBL" id="MBS8266573.1"/>
    </source>
</evidence>
<proteinExistence type="predicted"/>
<dbReference type="Proteomes" id="UP000761411">
    <property type="component" value="Unassembled WGS sequence"/>
</dbReference>
<accession>A0A944GY53</accession>
<reference evidence="1 2" key="1">
    <citation type="journal article" date="2021" name="Microorganisms">
        <title>Bacterial Dimethylsulfoniopropionate Biosynthesis in the East China Sea.</title>
        <authorList>
            <person name="Liu J."/>
            <person name="Zhang Y."/>
            <person name="Liu J."/>
            <person name="Zhong H."/>
            <person name="Williams B.T."/>
            <person name="Zheng Y."/>
            <person name="Curson A.R.J."/>
            <person name="Sun C."/>
            <person name="Sun H."/>
            <person name="Song D."/>
            <person name="Wagner Mackenzie B."/>
            <person name="Bermejo Martinez A."/>
            <person name="Todd J.D."/>
            <person name="Zhang X.H."/>
        </authorList>
    </citation>
    <scope>NUCLEOTIDE SEQUENCE [LARGE SCALE GENOMIC DNA]</scope>
    <source>
        <strain evidence="1 2">ESS08</strain>
    </source>
</reference>
<dbReference type="SUPFAM" id="SSF88713">
    <property type="entry name" value="Glycoside hydrolase/deacetylase"/>
    <property type="match status" value="1"/>
</dbReference>
<dbReference type="Gene3D" id="3.20.20.370">
    <property type="entry name" value="Glycoside hydrolase/deacetylase"/>
    <property type="match status" value="1"/>
</dbReference>
<sequence>MRSDKQGTFIISLDFELFWGVHDVYEKEEYEQNVRGAHNVVLSLLEMFHLHQIHATWAIVGMIYFKNIEELQSMVPEHKPGYDHPKLSSYHYMENNPITAEDFDLFFAPYLIESISSTPNQEAATHTFSHYYCLEHGQTLEQFSADLQLAQQISRKHGSEIKSIVFPRNQINEEYIRECKRLGLVSYRGNEDSWVYRLESQEKKRYVKRGLRLLDRYINIFGHQAFDLPVPTENLPLNIKSSRYLARCSEMLKPLEGLRLKRILNDMTYAAKHGKAYHLWWHPHDFGVNTAGNLKFLEQILEHYLHLQDKYGFRSRNMNELALEIISKEEG</sequence>
<evidence type="ECO:0008006" key="3">
    <source>
        <dbReference type="Google" id="ProtNLM"/>
    </source>
</evidence>